<proteinExistence type="predicted"/>
<protein>
    <recommendedName>
        <fullName evidence="3">Retrotransposon Copia-like N-terminal domain-containing protein</fullName>
    </recommendedName>
</protein>
<accession>A0A8T1PCC5</accession>
<evidence type="ECO:0008006" key="3">
    <source>
        <dbReference type="Google" id="ProtNLM"/>
    </source>
</evidence>
<name>A0A8T1PCC5_CARIL</name>
<keyword evidence="2" id="KW-1185">Reference proteome</keyword>
<sequence>MADTFETIIDNLTLKMIEVLIRAQTSSLPITDSLTVPISIKLDGSNYALWFQVVEMYIFEKYKLGYINEDYPPPPETNPSFCKWRTENAMVKGWLINSMDYSLVVNFIHYPTARQG</sequence>
<evidence type="ECO:0000313" key="1">
    <source>
        <dbReference type="EMBL" id="KAG6638852.1"/>
    </source>
</evidence>
<dbReference type="PANTHER" id="PTHR37610:SF38">
    <property type="entry name" value="RETROTRANSPOSON COPIA-LIKE N-TERMINAL DOMAIN-CONTAINING PROTEIN"/>
    <property type="match status" value="1"/>
</dbReference>
<dbReference type="EMBL" id="CM031818">
    <property type="protein sequence ID" value="KAG6638852.1"/>
    <property type="molecule type" value="Genomic_DNA"/>
</dbReference>
<dbReference type="PANTHER" id="PTHR37610">
    <property type="entry name" value="CCHC-TYPE DOMAIN-CONTAINING PROTEIN"/>
    <property type="match status" value="1"/>
</dbReference>
<reference evidence="1" key="1">
    <citation type="submission" date="2020-12" db="EMBL/GenBank/DDBJ databases">
        <title>WGS assembly of Carya illinoinensis cv. Pawnee.</title>
        <authorList>
            <person name="Platts A."/>
            <person name="Shu S."/>
            <person name="Wright S."/>
            <person name="Barry K."/>
            <person name="Edger P."/>
            <person name="Pires J.C."/>
            <person name="Schmutz J."/>
        </authorList>
    </citation>
    <scope>NUCLEOTIDE SEQUENCE</scope>
    <source>
        <tissue evidence="1">Leaf</tissue>
    </source>
</reference>
<organism evidence="1 2">
    <name type="scientific">Carya illinoinensis</name>
    <name type="common">Pecan</name>
    <dbReference type="NCBI Taxonomy" id="32201"/>
    <lineage>
        <taxon>Eukaryota</taxon>
        <taxon>Viridiplantae</taxon>
        <taxon>Streptophyta</taxon>
        <taxon>Embryophyta</taxon>
        <taxon>Tracheophyta</taxon>
        <taxon>Spermatophyta</taxon>
        <taxon>Magnoliopsida</taxon>
        <taxon>eudicotyledons</taxon>
        <taxon>Gunneridae</taxon>
        <taxon>Pentapetalae</taxon>
        <taxon>rosids</taxon>
        <taxon>fabids</taxon>
        <taxon>Fagales</taxon>
        <taxon>Juglandaceae</taxon>
        <taxon>Carya</taxon>
    </lineage>
</organism>
<dbReference type="Proteomes" id="UP000811609">
    <property type="component" value="Chromosome 10"/>
</dbReference>
<dbReference type="AlphaFoldDB" id="A0A8T1PCC5"/>
<gene>
    <name evidence="1" type="ORF">CIPAW_10G061100</name>
</gene>
<evidence type="ECO:0000313" key="2">
    <source>
        <dbReference type="Proteomes" id="UP000811609"/>
    </source>
</evidence>
<comment type="caution">
    <text evidence="1">The sequence shown here is derived from an EMBL/GenBank/DDBJ whole genome shotgun (WGS) entry which is preliminary data.</text>
</comment>